<feature type="compositionally biased region" description="Low complexity" evidence="1">
    <location>
        <begin position="302"/>
        <end position="314"/>
    </location>
</feature>
<feature type="region of interest" description="Disordered" evidence="1">
    <location>
        <begin position="302"/>
        <end position="324"/>
    </location>
</feature>
<feature type="region of interest" description="Disordered" evidence="1">
    <location>
        <begin position="342"/>
        <end position="509"/>
    </location>
</feature>
<dbReference type="Proteomes" id="UP000009084">
    <property type="component" value="Unassembled WGS sequence"/>
</dbReference>
<accession>C5PAZ4</accession>
<feature type="compositionally biased region" description="Low complexity" evidence="1">
    <location>
        <begin position="465"/>
        <end position="476"/>
    </location>
</feature>
<dbReference type="HOGENOM" id="CLU_018143_1_0_1"/>
<evidence type="ECO:0000313" key="3">
    <source>
        <dbReference type="Proteomes" id="UP000009084"/>
    </source>
</evidence>
<dbReference type="OrthoDB" id="4198921at2759"/>
<proteinExistence type="predicted"/>
<feature type="compositionally biased region" description="Basic and acidic residues" evidence="1">
    <location>
        <begin position="482"/>
        <end position="492"/>
    </location>
</feature>
<protein>
    <submittedName>
        <fullName evidence="2">Uncharacterized protein</fullName>
    </submittedName>
</protein>
<gene>
    <name evidence="2" type="ORF">CPC735_042220</name>
</gene>
<feature type="compositionally biased region" description="Polar residues" evidence="1">
    <location>
        <begin position="493"/>
        <end position="509"/>
    </location>
</feature>
<dbReference type="EMBL" id="ACFW01000035">
    <property type="protein sequence ID" value="EER25778.1"/>
    <property type="molecule type" value="Genomic_DNA"/>
</dbReference>
<sequence>MRYENWDVLLFAEGSRVPIQEFRTQCFVTKDRGAKFYMAEFLESPYLQTQAFINPSLFFPQNNNSLQGGPGQVPVLTTFIPSLPQDNPFRVSIHSWERPRPTRVLEGVMQPDDSVMYEKSQLKRVDPGIIAEKLQGEAFSTKKLIGLMSSVSVFLWKNTQCLTPKADVHIEWSSHVLEHSNIAWPNPGMWLQGPRAFLPYSVGGEKAYVKDDDAHSHSPSRQDTRPTIGNIGPGQANLPYRLQGTAAVPWQHNLWPEGDLGWVVPTPPIVDPFVDPYRNCSNNRSTLDDVSMPDYVASTTSSSRAISSNMSFSRNQEPSAPAPIDDEQYNQLIEALSPKKVVSGGTCAPANTPVSTAPKKTKPSATAETRVKATRSGPLQEISQPGSRVSSASSVVSDASSGGKLPGSLLSPSPNAFGKEKGLSPASSRDGSVSRGTHLKPTLPVTSSIDSKRKRSPKTDRKSIDSTSSLSPTPSKKISRRKEKETLEKENSSDLSATRATRLSISDVE</sequence>
<feature type="compositionally biased region" description="Basic and acidic residues" evidence="1">
    <location>
        <begin position="210"/>
        <end position="224"/>
    </location>
</feature>
<dbReference type="VEuPathDB" id="FungiDB:CPC735_042220"/>
<name>C5PAZ4_COCP7</name>
<reference evidence="2 3" key="1">
    <citation type="journal article" date="2009" name="Genome Res.">
        <title>Comparative genomic analyses of the human fungal pathogens Coccidioides and their relatives.</title>
        <authorList>
            <person name="Sharpton T.J."/>
            <person name="Stajich J.E."/>
            <person name="Rounsley S.D."/>
            <person name="Gardner M.J."/>
            <person name="Wortman J.R."/>
            <person name="Jordar V.S."/>
            <person name="Maiti R."/>
            <person name="Kodira C.D."/>
            <person name="Neafsey D.E."/>
            <person name="Zeng Q."/>
            <person name="Hung C.-Y."/>
            <person name="McMahan C."/>
            <person name="Muszewska A."/>
            <person name="Grynberg M."/>
            <person name="Mandel M.A."/>
            <person name="Kellner E.M."/>
            <person name="Barker B.M."/>
            <person name="Galgiani J.N."/>
            <person name="Orbach M.J."/>
            <person name="Kirkland T.N."/>
            <person name="Cole G.T."/>
            <person name="Henn M.R."/>
            <person name="Birren B.W."/>
            <person name="Taylor J.W."/>
        </authorList>
    </citation>
    <scope>NUCLEOTIDE SEQUENCE [LARGE SCALE GENOMIC DNA]</scope>
    <source>
        <strain evidence="3">C735</strain>
    </source>
</reference>
<dbReference type="AlphaFoldDB" id="C5PAZ4"/>
<evidence type="ECO:0000313" key="2">
    <source>
        <dbReference type="EMBL" id="EER25778.1"/>
    </source>
</evidence>
<feature type="region of interest" description="Disordered" evidence="1">
    <location>
        <begin position="210"/>
        <end position="230"/>
    </location>
</feature>
<comment type="caution">
    <text evidence="2">The sequence shown here is derived from an EMBL/GenBank/DDBJ whole genome shotgun (WGS) entry which is preliminary data.</text>
</comment>
<feature type="compositionally biased region" description="Low complexity" evidence="1">
    <location>
        <begin position="386"/>
        <end position="414"/>
    </location>
</feature>
<organism evidence="2 3">
    <name type="scientific">Coccidioides posadasii (strain C735)</name>
    <name type="common">Valley fever fungus</name>
    <dbReference type="NCBI Taxonomy" id="222929"/>
    <lineage>
        <taxon>Eukaryota</taxon>
        <taxon>Fungi</taxon>
        <taxon>Dikarya</taxon>
        <taxon>Ascomycota</taxon>
        <taxon>Pezizomycotina</taxon>
        <taxon>Eurotiomycetes</taxon>
        <taxon>Eurotiomycetidae</taxon>
        <taxon>Onygenales</taxon>
        <taxon>Onygenaceae</taxon>
        <taxon>Coccidioides</taxon>
    </lineage>
</organism>
<feature type="compositionally biased region" description="Polar residues" evidence="1">
    <location>
        <begin position="425"/>
        <end position="435"/>
    </location>
</feature>
<evidence type="ECO:0000256" key="1">
    <source>
        <dbReference type="SAM" id="MobiDB-lite"/>
    </source>
</evidence>